<name>A5W591_PSEP1</name>
<dbReference type="EMBL" id="CP000712">
    <property type="protein sequence ID" value="ABQ79301.1"/>
    <property type="molecule type" value="Genomic_DNA"/>
</dbReference>
<accession>A5W591</accession>
<proteinExistence type="predicted"/>
<dbReference type="eggNOG" id="ENOG5032BNM">
    <property type="taxonomic scope" value="Bacteria"/>
</dbReference>
<organism evidence="1">
    <name type="scientific">Pseudomonas putida (strain ATCC 700007 / DSM 6899 / JCM 31910 / BCRC 17059 / LMG 24140 / F1)</name>
    <dbReference type="NCBI Taxonomy" id="351746"/>
    <lineage>
        <taxon>Bacteria</taxon>
        <taxon>Pseudomonadati</taxon>
        <taxon>Pseudomonadota</taxon>
        <taxon>Gammaproteobacteria</taxon>
        <taxon>Pseudomonadales</taxon>
        <taxon>Pseudomonadaceae</taxon>
        <taxon>Pseudomonas</taxon>
    </lineage>
</organism>
<protein>
    <submittedName>
        <fullName evidence="1">Uncharacterized protein</fullName>
    </submittedName>
</protein>
<dbReference type="HOGENOM" id="CLU_186907_0_0_6"/>
<reference evidence="1" key="1">
    <citation type="submission" date="2007-05" db="EMBL/GenBank/DDBJ databases">
        <title>Complete sequence of Pseudomonas putida F1.</title>
        <authorList>
            <consortium name="US DOE Joint Genome Institute"/>
            <person name="Copeland A."/>
            <person name="Lucas S."/>
            <person name="Lapidus A."/>
            <person name="Barry K."/>
            <person name="Detter J.C."/>
            <person name="Glavina del Rio T."/>
            <person name="Hammon N."/>
            <person name="Israni S."/>
            <person name="Dalin E."/>
            <person name="Tice H."/>
            <person name="Pitluck S."/>
            <person name="Chain P."/>
            <person name="Malfatti S."/>
            <person name="Shin M."/>
            <person name="Vergez L."/>
            <person name="Schmutz J."/>
            <person name="Larimer F."/>
            <person name="Land M."/>
            <person name="Hauser L."/>
            <person name="Kyrpides N."/>
            <person name="Lykidis A."/>
            <person name="Parales R."/>
            <person name="Richardson P."/>
        </authorList>
    </citation>
    <scope>NUCLEOTIDE SEQUENCE [LARGE SCALE GENOMIC DNA]</scope>
    <source>
        <strain evidence="1">F1</strain>
    </source>
</reference>
<gene>
    <name evidence="1" type="ordered locus">Pput_3174</name>
</gene>
<sequence length="96" mass="10872">MSGKTMDTIHDVIKNESPADVILFFTRGTGISHPQLDRLYTQNSWIYLGDCIGLIELIRKMTSDGLIEQKAGGYVKGPKWTAPKFMLENKYTFNQS</sequence>
<evidence type="ECO:0000313" key="1">
    <source>
        <dbReference type="EMBL" id="ABQ79301.1"/>
    </source>
</evidence>
<dbReference type="AlphaFoldDB" id="A5W591"/>
<dbReference type="KEGG" id="ppf:Pput_3174"/>